<dbReference type="OrthoDB" id="5344169at2759"/>
<feature type="region of interest" description="Disordered" evidence="2">
    <location>
        <begin position="740"/>
        <end position="906"/>
    </location>
</feature>
<gene>
    <name evidence="4" type="ORF">D9758_003109</name>
</gene>
<dbReference type="EMBL" id="JAACJM010000014">
    <property type="protein sequence ID" value="KAF5368891.1"/>
    <property type="molecule type" value="Genomic_DNA"/>
</dbReference>
<dbReference type="InterPro" id="IPR011598">
    <property type="entry name" value="bHLH_dom"/>
</dbReference>
<feature type="compositionally biased region" description="Low complexity" evidence="2">
    <location>
        <begin position="923"/>
        <end position="936"/>
    </location>
</feature>
<feature type="compositionally biased region" description="Low complexity" evidence="2">
    <location>
        <begin position="740"/>
        <end position="749"/>
    </location>
</feature>
<feature type="compositionally biased region" description="Low complexity" evidence="2">
    <location>
        <begin position="608"/>
        <end position="621"/>
    </location>
</feature>
<accession>A0A8H5GQ26</accession>
<proteinExistence type="predicted"/>
<comment type="caution">
    <text evidence="4">The sequence shown here is derived from an EMBL/GenBank/DDBJ whole genome shotgun (WGS) entry which is preliminary data.</text>
</comment>
<feature type="region of interest" description="Disordered" evidence="2">
    <location>
        <begin position="1"/>
        <end position="29"/>
    </location>
</feature>
<evidence type="ECO:0000313" key="4">
    <source>
        <dbReference type="EMBL" id="KAF5368891.1"/>
    </source>
</evidence>
<dbReference type="SMART" id="SM00353">
    <property type="entry name" value="HLH"/>
    <property type="match status" value="1"/>
</dbReference>
<dbReference type="Gene3D" id="4.10.280.10">
    <property type="entry name" value="Helix-loop-helix DNA-binding domain"/>
    <property type="match status" value="1"/>
</dbReference>
<feature type="compositionally biased region" description="Polar residues" evidence="2">
    <location>
        <begin position="431"/>
        <end position="501"/>
    </location>
</feature>
<sequence>MDSYGRKGRYSSHAEYPATRYNTHTQNLSDPSSYHYHHFQTTQNVDNSPIDNRFPAYVVDESSSVEEETFQLFQKDHTARSPDLSPLPTEAFSTLNLNRDSLSPNRMDHMETTAGTGAVEVEANSNSVDHSQQSIQGEGTNHSNSSASDAKPSNRTTGTNHRSSSENATQDVPSFSLSPFFTNIGLDSGVGNSFSFPSQLPASSQPNLNFLTPNTGNMGMGGVIAALQGIDQPASSTSGGTSGEGVSQQLLLEQVKLAQLQQLQQLQDQIFQQQMAIINSTSQNVNPNFTSQAIAAISNPQRQSKSAAVHAQHNSSDPTTQEQNSRAGRYGLPTPGSSTELRASDSPVPIEFVSPMILNYSEMENAGLESIDIDDMGTCTSSSTRNYPSSNYQQTPNHSMSATHTPIFGATTGTGVDSDADMDQLPPLTPMSASGSQSQQHVPRNSSFSEDTKQNTRPHPTHAQNPYPSRSFDPQNPARGSQHSSPYLTSQYHTNSANLHLNTDFPPSSPSLSSGFSITSNSSRGHDYYLSNRGTSSAPAHLAFGNPVTGFANSSNSNNAFSHQLSTPVTPLPAELDFDVSPLTSPWLGAEMGGSSGRVQPYHRHHAQQQQFTQQPFSQGQKRSASPTMADSSTSAGGDSMPSRKRQMSISQSPLVGPSSASKRGGPRKGSRSTTSTPLMKGVNPSAGSNRRVDVMNNQAMMNSSPMFSAVFGTPGSGHLGAVSNSGYFGSSSGMNGGNANNNAGNVVGDSPSPVDLSMPPPAAPSTPSVDNSSTNTSQTGPQMGPPLMPVTPASIMNMRSGRGNGLASGASQTPIATPGMESATSGLPEPSLPSTNMDFSPNVPPDSSNASSSKAGVAGKGRGGRAAGKQKEMDVVSNVKESGGVTTRRSTRKAATASSTAASSGVGTVLKTILPASPIFPSNSSSMQPSSSSSSHHQLPAPAIPLQVRKTSHKAAEQKRRDSLKTTFDDLRGLLPPIPLPTDPNNPAQDDGSGVGFLAVAKASLLPGALPPRGPPKSGGDGPNKGVSKLQLLICGNEYIRVLKGRVERRDEEILRLRREVVNLRNRLNESEVGMEFGEEEFDLDRDIDAVEMLNYQQRIAVQTDVTEPVMEEDDEGE</sequence>
<feature type="compositionally biased region" description="Polar residues" evidence="2">
    <location>
        <begin position="770"/>
        <end position="782"/>
    </location>
</feature>
<feature type="region of interest" description="Disordered" evidence="2">
    <location>
        <begin position="921"/>
        <end position="940"/>
    </location>
</feature>
<keyword evidence="5" id="KW-1185">Reference proteome</keyword>
<evidence type="ECO:0000313" key="5">
    <source>
        <dbReference type="Proteomes" id="UP000559256"/>
    </source>
</evidence>
<feature type="compositionally biased region" description="Polar residues" evidence="2">
    <location>
        <begin position="299"/>
        <end position="326"/>
    </location>
</feature>
<keyword evidence="1" id="KW-0175">Coiled coil</keyword>
<feature type="region of interest" description="Disordered" evidence="2">
    <location>
        <begin position="299"/>
        <end position="347"/>
    </location>
</feature>
<evidence type="ECO:0000259" key="3">
    <source>
        <dbReference type="PROSITE" id="PS50888"/>
    </source>
</evidence>
<evidence type="ECO:0000256" key="2">
    <source>
        <dbReference type="SAM" id="MobiDB-lite"/>
    </source>
</evidence>
<dbReference type="InterPro" id="IPR036638">
    <property type="entry name" value="HLH_DNA-bd_sf"/>
</dbReference>
<feature type="compositionally biased region" description="Low complexity" evidence="2">
    <location>
        <begin position="894"/>
        <end position="905"/>
    </location>
</feature>
<reference evidence="4 5" key="1">
    <citation type="journal article" date="2020" name="ISME J.">
        <title>Uncovering the hidden diversity of litter-decomposition mechanisms in mushroom-forming fungi.</title>
        <authorList>
            <person name="Floudas D."/>
            <person name="Bentzer J."/>
            <person name="Ahren D."/>
            <person name="Johansson T."/>
            <person name="Persson P."/>
            <person name="Tunlid A."/>
        </authorList>
    </citation>
    <scope>NUCLEOTIDE SEQUENCE [LARGE SCALE GENOMIC DNA]</scope>
    <source>
        <strain evidence="4 5">CBS 291.85</strain>
    </source>
</reference>
<dbReference type="SUPFAM" id="SSF47459">
    <property type="entry name" value="HLH, helix-loop-helix DNA-binding domain"/>
    <property type="match status" value="1"/>
</dbReference>
<feature type="compositionally biased region" description="Basic and acidic residues" evidence="2">
    <location>
        <begin position="955"/>
        <end position="971"/>
    </location>
</feature>
<feature type="coiled-coil region" evidence="1">
    <location>
        <begin position="1048"/>
        <end position="1075"/>
    </location>
</feature>
<feature type="compositionally biased region" description="Polar residues" evidence="2">
    <location>
        <begin position="648"/>
        <end position="662"/>
    </location>
</feature>
<feature type="compositionally biased region" description="Low complexity" evidence="2">
    <location>
        <begin position="848"/>
        <end position="858"/>
    </location>
</feature>
<dbReference type="Pfam" id="PF00010">
    <property type="entry name" value="HLH"/>
    <property type="match status" value="1"/>
</dbReference>
<feature type="compositionally biased region" description="Polar residues" evidence="2">
    <location>
        <begin position="622"/>
        <end position="637"/>
    </location>
</feature>
<feature type="region of interest" description="Disordered" evidence="2">
    <location>
        <begin position="377"/>
        <end position="518"/>
    </location>
</feature>
<evidence type="ECO:0000256" key="1">
    <source>
        <dbReference type="SAM" id="Coils"/>
    </source>
</evidence>
<dbReference type="GO" id="GO:0046983">
    <property type="term" value="F:protein dimerization activity"/>
    <property type="evidence" value="ECO:0007669"/>
    <property type="project" value="InterPro"/>
</dbReference>
<organism evidence="4 5">
    <name type="scientific">Tetrapyrgos nigripes</name>
    <dbReference type="NCBI Taxonomy" id="182062"/>
    <lineage>
        <taxon>Eukaryota</taxon>
        <taxon>Fungi</taxon>
        <taxon>Dikarya</taxon>
        <taxon>Basidiomycota</taxon>
        <taxon>Agaricomycotina</taxon>
        <taxon>Agaricomycetes</taxon>
        <taxon>Agaricomycetidae</taxon>
        <taxon>Agaricales</taxon>
        <taxon>Marasmiineae</taxon>
        <taxon>Marasmiaceae</taxon>
        <taxon>Tetrapyrgos</taxon>
    </lineage>
</organism>
<dbReference type="Proteomes" id="UP000559256">
    <property type="component" value="Unassembled WGS sequence"/>
</dbReference>
<feature type="region of interest" description="Disordered" evidence="2">
    <location>
        <begin position="950"/>
        <end position="971"/>
    </location>
</feature>
<feature type="region of interest" description="Disordered" evidence="2">
    <location>
        <begin position="123"/>
        <end position="174"/>
    </location>
</feature>
<feature type="compositionally biased region" description="Basic residues" evidence="2">
    <location>
        <begin position="1"/>
        <end position="10"/>
    </location>
</feature>
<protein>
    <recommendedName>
        <fullName evidence="3">BHLH domain-containing protein</fullName>
    </recommendedName>
</protein>
<feature type="compositionally biased region" description="Polar residues" evidence="2">
    <location>
        <begin position="20"/>
        <end position="29"/>
    </location>
</feature>
<feature type="region of interest" description="Disordered" evidence="2">
    <location>
        <begin position="589"/>
        <end position="691"/>
    </location>
</feature>
<name>A0A8H5GQ26_9AGAR</name>
<dbReference type="PROSITE" id="PS50888">
    <property type="entry name" value="BHLH"/>
    <property type="match status" value="1"/>
</dbReference>
<feature type="compositionally biased region" description="Polar residues" evidence="2">
    <location>
        <begin position="378"/>
        <end position="404"/>
    </location>
</feature>
<dbReference type="AlphaFoldDB" id="A0A8H5GQ26"/>
<feature type="domain" description="BHLH" evidence="3">
    <location>
        <begin position="949"/>
        <end position="1044"/>
    </location>
</feature>